<dbReference type="FunFam" id="3.10.100.10:FF:000103">
    <property type="entry name" value="Uncharacterized protein"/>
    <property type="match status" value="1"/>
</dbReference>
<dbReference type="Gene3D" id="1.20.1480.30">
    <property type="entry name" value="Designed four-helix bundle protein"/>
    <property type="match status" value="1"/>
</dbReference>
<dbReference type="PROSITE" id="PS50041">
    <property type="entry name" value="C_TYPE_LECTIN_2"/>
    <property type="match status" value="1"/>
</dbReference>
<keyword evidence="3" id="KW-0175">Coiled coil</keyword>
<keyword evidence="4" id="KW-0812">Transmembrane</keyword>
<dbReference type="InterPro" id="IPR018378">
    <property type="entry name" value="C-type_lectin_CS"/>
</dbReference>
<evidence type="ECO:0000256" key="3">
    <source>
        <dbReference type="SAM" id="Coils"/>
    </source>
</evidence>
<dbReference type="InParanoid" id="C3ZFH3"/>
<keyword evidence="4" id="KW-0472">Membrane</keyword>
<keyword evidence="2" id="KW-1015">Disulfide bond</keyword>
<keyword evidence="1" id="KW-0430">Lectin</keyword>
<dbReference type="PROSITE" id="PS00615">
    <property type="entry name" value="C_TYPE_LECTIN_1"/>
    <property type="match status" value="1"/>
</dbReference>
<evidence type="ECO:0000256" key="2">
    <source>
        <dbReference type="ARBA" id="ARBA00023157"/>
    </source>
</evidence>
<gene>
    <name evidence="6" type="ORF">BRAFLDRAFT_67156</name>
</gene>
<dbReference type="Gene3D" id="3.10.100.10">
    <property type="entry name" value="Mannose-Binding Protein A, subunit A"/>
    <property type="match status" value="1"/>
</dbReference>
<dbReference type="Gene3D" id="2.60.120.620">
    <property type="entry name" value="q2cbj1_9rhob like domain"/>
    <property type="match status" value="1"/>
</dbReference>
<accession>C3ZFH3</accession>
<dbReference type="PANTHER" id="PTHR22799:SF6">
    <property type="entry name" value="C-TYPE LECTIN DOMAIN FAMILY 4 MEMBER M-LIKE"/>
    <property type="match status" value="1"/>
</dbReference>
<dbReference type="SMART" id="SM00034">
    <property type="entry name" value="CLECT"/>
    <property type="match status" value="1"/>
</dbReference>
<evidence type="ECO:0000313" key="6">
    <source>
        <dbReference type="EMBL" id="EEN48727.1"/>
    </source>
</evidence>
<dbReference type="InterPro" id="IPR016186">
    <property type="entry name" value="C-type_lectin-like/link_sf"/>
</dbReference>
<feature type="domain" description="C-type lectin" evidence="5">
    <location>
        <begin position="405"/>
        <end position="523"/>
    </location>
</feature>
<evidence type="ECO:0000256" key="1">
    <source>
        <dbReference type="ARBA" id="ARBA00022734"/>
    </source>
</evidence>
<dbReference type="EMBL" id="GG666613">
    <property type="protein sequence ID" value="EEN48727.1"/>
    <property type="molecule type" value="Genomic_DNA"/>
</dbReference>
<dbReference type="Pfam" id="PF00059">
    <property type="entry name" value="Lectin_C"/>
    <property type="match status" value="1"/>
</dbReference>
<dbReference type="GO" id="GO:0030246">
    <property type="term" value="F:carbohydrate binding"/>
    <property type="evidence" value="ECO:0007669"/>
    <property type="project" value="UniProtKB-KW"/>
</dbReference>
<dbReference type="InterPro" id="IPR001304">
    <property type="entry name" value="C-type_lectin-like"/>
</dbReference>
<name>C3ZFH3_BRAFL</name>
<dbReference type="AlphaFoldDB" id="C3ZFH3"/>
<reference evidence="6" key="1">
    <citation type="journal article" date="2008" name="Nature">
        <title>The amphioxus genome and the evolution of the chordate karyotype.</title>
        <authorList>
            <consortium name="US DOE Joint Genome Institute (JGI-PGF)"/>
            <person name="Putnam N.H."/>
            <person name="Butts T."/>
            <person name="Ferrier D.E.K."/>
            <person name="Furlong R.F."/>
            <person name="Hellsten U."/>
            <person name="Kawashima T."/>
            <person name="Robinson-Rechavi M."/>
            <person name="Shoguchi E."/>
            <person name="Terry A."/>
            <person name="Yu J.-K."/>
            <person name="Benito-Gutierrez E.L."/>
            <person name="Dubchak I."/>
            <person name="Garcia-Fernandez J."/>
            <person name="Gibson-Brown J.J."/>
            <person name="Grigoriev I.V."/>
            <person name="Horton A.C."/>
            <person name="de Jong P.J."/>
            <person name="Jurka J."/>
            <person name="Kapitonov V.V."/>
            <person name="Kohara Y."/>
            <person name="Kuroki Y."/>
            <person name="Lindquist E."/>
            <person name="Lucas S."/>
            <person name="Osoegawa K."/>
            <person name="Pennacchio L.A."/>
            <person name="Salamov A.A."/>
            <person name="Satou Y."/>
            <person name="Sauka-Spengler T."/>
            <person name="Schmutz J."/>
            <person name="Shin-I T."/>
            <person name="Toyoda A."/>
            <person name="Bronner-Fraser M."/>
            <person name="Fujiyama A."/>
            <person name="Holland L.Z."/>
            <person name="Holland P.W.H."/>
            <person name="Satoh N."/>
            <person name="Rokhsar D.S."/>
        </authorList>
    </citation>
    <scope>NUCLEOTIDE SEQUENCE [LARGE SCALE GENOMIC DNA]</scope>
    <source>
        <strain evidence="6">S238N-H82</strain>
        <tissue evidence="6">Testes</tissue>
    </source>
</reference>
<feature type="coiled-coil region" evidence="3">
    <location>
        <begin position="230"/>
        <end position="320"/>
    </location>
</feature>
<dbReference type="CDD" id="cd00037">
    <property type="entry name" value="CLECT"/>
    <property type="match status" value="1"/>
</dbReference>
<proteinExistence type="predicted"/>
<organism>
    <name type="scientific">Branchiostoma floridae</name>
    <name type="common">Florida lancelet</name>
    <name type="synonym">Amphioxus</name>
    <dbReference type="NCBI Taxonomy" id="7739"/>
    <lineage>
        <taxon>Eukaryota</taxon>
        <taxon>Metazoa</taxon>
        <taxon>Chordata</taxon>
        <taxon>Cephalochordata</taxon>
        <taxon>Leptocardii</taxon>
        <taxon>Amphioxiformes</taxon>
        <taxon>Branchiostomatidae</taxon>
        <taxon>Branchiostoma</taxon>
    </lineage>
</organism>
<dbReference type="SUPFAM" id="SSF56436">
    <property type="entry name" value="C-type lectin-like"/>
    <property type="match status" value="1"/>
</dbReference>
<dbReference type="InterPro" id="IPR016187">
    <property type="entry name" value="CTDL_fold"/>
</dbReference>
<dbReference type="SUPFAM" id="SSF51197">
    <property type="entry name" value="Clavaminate synthase-like"/>
    <property type="match status" value="1"/>
</dbReference>
<protein>
    <recommendedName>
        <fullName evidence="5">C-type lectin domain-containing protein</fullName>
    </recommendedName>
</protein>
<dbReference type="eggNOG" id="KOG4297">
    <property type="taxonomic scope" value="Eukaryota"/>
</dbReference>
<evidence type="ECO:0000256" key="4">
    <source>
        <dbReference type="SAM" id="Phobius"/>
    </source>
</evidence>
<sequence length="577" mass="64545">METCVQFVRGPQGWGWFYPRKFATTLNYSLTGDDTGRKTFRDVPDIDGDRDKYDILTWDVQPGNCIVFHMKALHGAPADPSLSLRRRVVSTRWVGDDAVLAERPWEVSPPITGEFGKSPHQLQGGFRGRVRQGNGAFDKWQGDQESSTDTYEEAEAVKRYATYTSADRTYPGGASGRNEASSRRSLCSFIRSHQSLMAAGIAVLLSLIAVGFAPLTFMNKEEIIQLSTTVDDLKRNQDDMSTTIDDLMRNQDDMSTTVDALMRDQDDMPTTLDDLKRNQDDMSATVDALKSNQNDMSTTVDALKRDQDDLSTTVDALKRDQDDMFTTVEAFMRNQDEISTTFDYLKSNQEDMSTTVEASKRDQDDMSTTVDTLKCNQNDMSTTVDASKHEISMTLLSCPEGYAEFRGICYKAFKSLKSFRDAAVACGKDGGTLAMPGDAETNAFLISLYRSVSNQAFWFGLHDQREEGSFEWVDGSALGTYSSWAPTQPDNVWGSEDCVLYESFWYDKWYDSRCNWEFYFICQAVPENRTLLDFQGGAPLGKGMFLPQLGDAPPEMVWLSGIGDVPPTPPPARGIGR</sequence>
<evidence type="ECO:0000259" key="5">
    <source>
        <dbReference type="PROSITE" id="PS50041"/>
    </source>
</evidence>
<keyword evidence="4" id="KW-1133">Transmembrane helix</keyword>
<feature type="transmembrane region" description="Helical" evidence="4">
    <location>
        <begin position="196"/>
        <end position="217"/>
    </location>
</feature>
<dbReference type="PANTHER" id="PTHR22799">
    <property type="entry name" value="TETRANECTIN-RELATED"/>
    <property type="match status" value="1"/>
</dbReference>
<dbReference type="InterPro" id="IPR051663">
    <property type="entry name" value="CLec_Tetranectin-domain"/>
</dbReference>